<evidence type="ECO:0000313" key="1">
    <source>
        <dbReference type="EMBL" id="KRX33882.1"/>
    </source>
</evidence>
<dbReference type="Proteomes" id="UP000055048">
    <property type="component" value="Unassembled WGS sequence"/>
</dbReference>
<comment type="caution">
    <text evidence="1">The sequence shown here is derived from an EMBL/GenBank/DDBJ whole genome shotgun (WGS) entry which is preliminary data.</text>
</comment>
<protein>
    <submittedName>
        <fullName evidence="1">Uncharacterized protein</fullName>
    </submittedName>
</protein>
<gene>
    <name evidence="1" type="ORF">T05_3995</name>
</gene>
<organism evidence="1 2">
    <name type="scientific">Trichinella murrelli</name>
    <dbReference type="NCBI Taxonomy" id="144512"/>
    <lineage>
        <taxon>Eukaryota</taxon>
        <taxon>Metazoa</taxon>
        <taxon>Ecdysozoa</taxon>
        <taxon>Nematoda</taxon>
        <taxon>Enoplea</taxon>
        <taxon>Dorylaimia</taxon>
        <taxon>Trichinellida</taxon>
        <taxon>Trichinellidae</taxon>
        <taxon>Trichinella</taxon>
    </lineage>
</organism>
<sequence>MFGHTNEREMEKLEYDTTLEDAVRTAKPNVADGICTEIAVLDAAAHGNDKNIAKFGPLFERQNFH</sequence>
<dbReference type="AlphaFoldDB" id="A0A0V0T4D1"/>
<name>A0A0V0T4D1_9BILA</name>
<proteinExistence type="predicted"/>
<keyword evidence="2" id="KW-1185">Reference proteome</keyword>
<evidence type="ECO:0000313" key="2">
    <source>
        <dbReference type="Proteomes" id="UP000055048"/>
    </source>
</evidence>
<reference evidence="1 2" key="1">
    <citation type="submission" date="2015-01" db="EMBL/GenBank/DDBJ databases">
        <title>Evolution of Trichinella species and genotypes.</title>
        <authorList>
            <person name="Korhonen P.K."/>
            <person name="Edoardo P."/>
            <person name="Giuseppe L.R."/>
            <person name="Gasser R.B."/>
        </authorList>
    </citation>
    <scope>NUCLEOTIDE SEQUENCE [LARGE SCALE GENOMIC DNA]</scope>
    <source>
        <strain evidence="1">ISS417</strain>
    </source>
</reference>
<dbReference type="EMBL" id="JYDJ01000683">
    <property type="protein sequence ID" value="KRX33882.1"/>
    <property type="molecule type" value="Genomic_DNA"/>
</dbReference>
<accession>A0A0V0T4D1</accession>